<evidence type="ECO:0000256" key="1">
    <source>
        <dbReference type="ARBA" id="ARBA00004138"/>
    </source>
</evidence>
<dbReference type="EMBL" id="HBHJ01028920">
    <property type="protein sequence ID" value="CAD9708147.1"/>
    <property type="molecule type" value="Transcribed_RNA"/>
</dbReference>
<protein>
    <submittedName>
        <fullName evidence="7">Uncharacterized protein</fullName>
    </submittedName>
</protein>
<name>A0A7S2SU13_9STRA</name>
<dbReference type="InterPro" id="IPR029214">
    <property type="entry name" value="CFAP144"/>
</dbReference>
<dbReference type="Pfam" id="PF14886">
    <property type="entry name" value="FAM183"/>
    <property type="match status" value="1"/>
</dbReference>
<organism evidence="7">
    <name type="scientific">Rhizochromulina marina</name>
    <dbReference type="NCBI Taxonomy" id="1034831"/>
    <lineage>
        <taxon>Eukaryota</taxon>
        <taxon>Sar</taxon>
        <taxon>Stramenopiles</taxon>
        <taxon>Ochrophyta</taxon>
        <taxon>Dictyochophyceae</taxon>
        <taxon>Rhizochromulinales</taxon>
        <taxon>Rhizochromulina</taxon>
    </lineage>
</organism>
<proteinExistence type="inferred from homology"/>
<sequence>MQDARVFKAEFVDEVSRTALLRQTFAKEDALFRGPRGNIAPFRIQSDSLPLTLISAKPTQHIPSSVSSIEKSMKDYQRNQSHDKYLFMVKAQQVVNDTELKPIQRYVHPRTEAQELGWLLTSRRAQRLQRSQQKWSQGRAQCEETKFAGHVKAGRGK</sequence>
<accession>A0A7S2SU13</accession>
<evidence type="ECO:0000256" key="2">
    <source>
        <dbReference type="ARBA" id="ARBA00004245"/>
    </source>
</evidence>
<comment type="subcellular location">
    <subcellularLocation>
        <location evidence="1">Cell projection</location>
        <location evidence="1">Cilium</location>
    </subcellularLocation>
    <subcellularLocation>
        <location evidence="2">Cytoplasm</location>
        <location evidence="2">Cytoskeleton</location>
    </subcellularLocation>
</comment>
<keyword evidence="4" id="KW-0206">Cytoskeleton</keyword>
<dbReference type="GO" id="GO:0005929">
    <property type="term" value="C:cilium"/>
    <property type="evidence" value="ECO:0007669"/>
    <property type="project" value="UniProtKB-SubCell"/>
</dbReference>
<keyword evidence="5" id="KW-0966">Cell projection</keyword>
<reference evidence="7" key="1">
    <citation type="submission" date="2021-01" db="EMBL/GenBank/DDBJ databases">
        <authorList>
            <person name="Corre E."/>
            <person name="Pelletier E."/>
            <person name="Niang G."/>
            <person name="Scheremetjew M."/>
            <person name="Finn R."/>
            <person name="Kale V."/>
            <person name="Holt S."/>
            <person name="Cochrane G."/>
            <person name="Meng A."/>
            <person name="Brown T."/>
            <person name="Cohen L."/>
        </authorList>
    </citation>
    <scope>NUCLEOTIDE SEQUENCE</scope>
    <source>
        <strain evidence="7">CCMP1243</strain>
    </source>
</reference>
<evidence type="ECO:0000256" key="6">
    <source>
        <dbReference type="ARBA" id="ARBA00034777"/>
    </source>
</evidence>
<keyword evidence="3" id="KW-0963">Cytoplasm</keyword>
<evidence type="ECO:0000256" key="4">
    <source>
        <dbReference type="ARBA" id="ARBA00023212"/>
    </source>
</evidence>
<evidence type="ECO:0000256" key="3">
    <source>
        <dbReference type="ARBA" id="ARBA00022490"/>
    </source>
</evidence>
<evidence type="ECO:0000256" key="5">
    <source>
        <dbReference type="ARBA" id="ARBA00023273"/>
    </source>
</evidence>
<gene>
    <name evidence="7" type="ORF">RMAR1173_LOCUS19138</name>
</gene>
<evidence type="ECO:0000313" key="7">
    <source>
        <dbReference type="EMBL" id="CAD9708147.1"/>
    </source>
</evidence>
<comment type="similarity">
    <text evidence="6">Belongs to the CFAP144 family.</text>
</comment>
<dbReference type="AlphaFoldDB" id="A0A7S2SU13"/>
<dbReference type="GO" id="GO:0005856">
    <property type="term" value="C:cytoskeleton"/>
    <property type="evidence" value="ECO:0007669"/>
    <property type="project" value="UniProtKB-SubCell"/>
</dbReference>